<dbReference type="CDD" id="cd06170">
    <property type="entry name" value="LuxR_C_like"/>
    <property type="match status" value="1"/>
</dbReference>
<dbReference type="PANTHER" id="PTHR44688">
    <property type="entry name" value="DNA-BINDING TRANSCRIPTIONAL ACTIVATOR DEVR_DOSR"/>
    <property type="match status" value="1"/>
</dbReference>
<evidence type="ECO:0000259" key="4">
    <source>
        <dbReference type="PROSITE" id="PS50043"/>
    </source>
</evidence>
<accession>A0A0A6UBR3</accession>
<dbReference type="SUPFAM" id="SSF46894">
    <property type="entry name" value="C-terminal effector domain of the bipartite response regulators"/>
    <property type="match status" value="1"/>
</dbReference>
<dbReference type="PROSITE" id="PS50043">
    <property type="entry name" value="HTH_LUXR_2"/>
    <property type="match status" value="1"/>
</dbReference>
<evidence type="ECO:0000256" key="3">
    <source>
        <dbReference type="ARBA" id="ARBA00023163"/>
    </source>
</evidence>
<dbReference type="GO" id="GO:0003677">
    <property type="term" value="F:DNA binding"/>
    <property type="evidence" value="ECO:0007669"/>
    <property type="project" value="UniProtKB-KW"/>
</dbReference>
<dbReference type="InterPro" id="IPR036388">
    <property type="entry name" value="WH-like_DNA-bd_sf"/>
</dbReference>
<comment type="caution">
    <text evidence="5">The sequence shown here is derived from an EMBL/GenBank/DDBJ whole genome shotgun (WGS) entry which is preliminary data.</text>
</comment>
<dbReference type="AlphaFoldDB" id="A0A0A6UBR3"/>
<dbReference type="STRING" id="1869.MB27_35035"/>
<dbReference type="InterPro" id="IPR000792">
    <property type="entry name" value="Tscrpt_reg_LuxR_C"/>
</dbReference>
<dbReference type="SUPFAM" id="SSF48452">
    <property type="entry name" value="TPR-like"/>
    <property type="match status" value="1"/>
</dbReference>
<dbReference type="PRINTS" id="PR00038">
    <property type="entry name" value="HTHLUXR"/>
</dbReference>
<keyword evidence="3" id="KW-0804">Transcription</keyword>
<reference evidence="5 6" key="1">
    <citation type="submission" date="2014-10" db="EMBL/GenBank/DDBJ databases">
        <title>Draft genome sequence of Actinoplanes utahensis NRRL 12052.</title>
        <authorList>
            <person name="Velasco-Bucheli B."/>
            <person name="del Cerro C."/>
            <person name="Hormigo D."/>
            <person name="Garcia J.L."/>
            <person name="Acebal C."/>
            <person name="Arroyo M."/>
            <person name="de la Mata I."/>
        </authorList>
    </citation>
    <scope>NUCLEOTIDE SEQUENCE [LARGE SCALE GENOMIC DNA]</scope>
    <source>
        <strain evidence="5 6">NRRL 12052</strain>
    </source>
</reference>
<keyword evidence="1" id="KW-0805">Transcription regulation</keyword>
<dbReference type="Pfam" id="PF00196">
    <property type="entry name" value="GerE"/>
    <property type="match status" value="1"/>
</dbReference>
<feature type="domain" description="HTH luxR-type" evidence="4">
    <location>
        <begin position="782"/>
        <end position="847"/>
    </location>
</feature>
<dbReference type="eggNOG" id="COG2909">
    <property type="taxonomic scope" value="Bacteria"/>
</dbReference>
<dbReference type="PANTHER" id="PTHR44688:SF16">
    <property type="entry name" value="DNA-BINDING TRANSCRIPTIONAL ACTIVATOR DEVR_DOSR"/>
    <property type="match status" value="1"/>
</dbReference>
<dbReference type="InterPro" id="IPR016032">
    <property type="entry name" value="Sig_transdc_resp-reg_C-effctor"/>
</dbReference>
<keyword evidence="2" id="KW-0238">DNA-binding</keyword>
<dbReference type="InterPro" id="IPR059106">
    <property type="entry name" value="WHD_MalT"/>
</dbReference>
<organism evidence="5 6">
    <name type="scientific">Actinoplanes utahensis</name>
    <dbReference type="NCBI Taxonomy" id="1869"/>
    <lineage>
        <taxon>Bacteria</taxon>
        <taxon>Bacillati</taxon>
        <taxon>Actinomycetota</taxon>
        <taxon>Actinomycetes</taxon>
        <taxon>Micromonosporales</taxon>
        <taxon>Micromonosporaceae</taxon>
        <taxon>Actinoplanes</taxon>
    </lineage>
</organism>
<evidence type="ECO:0000313" key="6">
    <source>
        <dbReference type="Proteomes" id="UP000054537"/>
    </source>
</evidence>
<dbReference type="GO" id="GO:0006355">
    <property type="term" value="P:regulation of DNA-templated transcription"/>
    <property type="evidence" value="ECO:0007669"/>
    <property type="project" value="InterPro"/>
</dbReference>
<dbReference type="SMART" id="SM00421">
    <property type="entry name" value="HTH_LUXR"/>
    <property type="match status" value="1"/>
</dbReference>
<dbReference type="Gene3D" id="1.10.10.10">
    <property type="entry name" value="Winged helix-like DNA-binding domain superfamily/Winged helix DNA-binding domain"/>
    <property type="match status" value="1"/>
</dbReference>
<dbReference type="Pfam" id="PF25873">
    <property type="entry name" value="WHD_MalT"/>
    <property type="match status" value="1"/>
</dbReference>
<dbReference type="Gene3D" id="1.25.40.10">
    <property type="entry name" value="Tetratricopeptide repeat domain"/>
    <property type="match status" value="1"/>
</dbReference>
<dbReference type="Pfam" id="PF17874">
    <property type="entry name" value="TPR_MalT"/>
    <property type="match status" value="1"/>
</dbReference>
<dbReference type="EMBL" id="JRTT01000131">
    <property type="protein sequence ID" value="KHD73485.1"/>
    <property type="molecule type" value="Genomic_DNA"/>
</dbReference>
<evidence type="ECO:0000313" key="5">
    <source>
        <dbReference type="EMBL" id="KHD73485.1"/>
    </source>
</evidence>
<gene>
    <name evidence="5" type="ORF">MB27_35035</name>
</gene>
<protein>
    <submittedName>
        <fullName evidence="5">LuxR family transcriptional regulator</fullName>
    </submittedName>
</protein>
<dbReference type="SUPFAM" id="SSF52540">
    <property type="entry name" value="P-loop containing nucleoside triphosphate hydrolases"/>
    <property type="match status" value="1"/>
</dbReference>
<name>A0A0A6UBR3_ACTUT</name>
<dbReference type="InterPro" id="IPR027417">
    <property type="entry name" value="P-loop_NTPase"/>
</dbReference>
<evidence type="ECO:0000256" key="2">
    <source>
        <dbReference type="ARBA" id="ARBA00023125"/>
    </source>
</evidence>
<proteinExistence type="predicted"/>
<dbReference type="Proteomes" id="UP000054537">
    <property type="component" value="Unassembled WGS sequence"/>
</dbReference>
<dbReference type="InterPro" id="IPR041617">
    <property type="entry name" value="TPR_MalT"/>
</dbReference>
<evidence type="ECO:0000256" key="1">
    <source>
        <dbReference type="ARBA" id="ARBA00023015"/>
    </source>
</evidence>
<dbReference type="InterPro" id="IPR011990">
    <property type="entry name" value="TPR-like_helical_dom_sf"/>
</dbReference>
<sequence length="849" mass="91657">MIWRARLAETLDTGVRRAATTICAGPGWGKTALAASWAAARSMSGPVAWLTAGAQHNQPYAFWSDLILALRTAGAIPSGLPFPDAGPRNGDEPAFRREFGAAVTGLTTPVAVVLDDLHEITDPRVLNGLGGMLGHLAERMRFVLITRREPALPLHRLRAAGDLTEIHAGDLAFRADEAAALLAGRGRGRSPEALAALVRRTEGWAAGLRLAADSTDPAAADEDVEEYLLREVLPGQDDEVRRFLLRTSIPDRICAELADAITGGHDGRRMLEELTRANLFVKRSGDGRWYRYHPLFRSALRRRAALRWPEAPRRLHLAAAHWYEKNGNALAAITHAAAGEDWELTARIVVRRGLPLFVSADLAQFVGVLRRIPPEMLPATAELAVCAVLLAYARGDLVGVQRRITAARAMLAGRGDIARSEIGAALSVLESAAVIRWQGDMPYLHQAATDLLTELAGLTWDQSPALLQYRAMTLNQKAAAMLWSGRFDHADRYLWAAATAARTADVPYFEINSYALLSQLAVFQGSLREAAEHVATARGIARRIDAEGRAAIGPAYLAEALIESERGREPEAEEALRRALRALGELPEAAQAMMAGLVRVRLTLDRGEVSGARALLTQLRAEAGPLLIAPQVDRLFDLAAAEIRLAMGDPHAVLSRYAGRSPLSAAEQLCLARAHLATGDLGIAEILLARVRDGADRISAVGAWIFTALTADAQGRSSVASDALGHALAAAEPERIRRPFHRFDAQRVLVLAERQQWLTELRGAAGDGVLAEITGELPLVSAAAQSGPLSEREVDVLQYLPTVLTAAEIAENLGISVNTVKAHMRSIYRKLGAARRREAVIQARQSGLL</sequence>
<keyword evidence="6" id="KW-1185">Reference proteome</keyword>